<dbReference type="EMBL" id="CP034458">
    <property type="protein sequence ID" value="QBM88845.1"/>
    <property type="molecule type" value="Genomic_DNA"/>
</dbReference>
<accession>A0A4P6XQ71</accession>
<keyword evidence="3" id="KW-1185">Reference proteome</keyword>
<protein>
    <recommendedName>
        <fullName evidence="4">Vacuolar protein sorting-associated protein 62</fullName>
    </recommendedName>
</protein>
<dbReference type="PANTHER" id="PTHR48220:SF1">
    <property type="entry name" value="VACUOLAR PROTEIN SORTING-ASSOCIATED PROTEIN 62-RELATED"/>
    <property type="match status" value="1"/>
</dbReference>
<feature type="signal peptide" evidence="1">
    <location>
        <begin position="1"/>
        <end position="19"/>
    </location>
</feature>
<gene>
    <name evidence="2" type="primary">MPUL0C08260</name>
    <name evidence="2" type="ORF">METSCH_C08260</name>
</gene>
<dbReference type="InterPro" id="IPR009291">
    <property type="entry name" value="Vps62"/>
</dbReference>
<dbReference type="AlphaFoldDB" id="A0A4P6XQ71"/>
<dbReference type="STRING" id="2163413.A0A4P6XQ71"/>
<dbReference type="PANTHER" id="PTHR48220">
    <property type="match status" value="1"/>
</dbReference>
<evidence type="ECO:0000313" key="3">
    <source>
        <dbReference type="Proteomes" id="UP000292447"/>
    </source>
</evidence>
<sequence length="438" mass="50394">MLVIPWISLLLILAATASSVPNWDMNEGYIANTLNHDYAEIDNILRPALDHKKYPPILRKPTEEKRTLRSGEIPQYVLDFAPFVHLYSEERYFPYDIKKFVEHFSVKFGNGTVVHGQESGRLHISMLEHLPKHSGIYLTANEDFDKDPEWITGLKNKPSLRNGEIKDAPAILIVVDKGNGWVDAFWFYFYSFNLGPFVMGSGPYGNHVGDWEHSLVRFYKGSPVIVWMSAHGGGGAYHYTNLEKYELDSNHPIIFSARGTHANYVSVGTHPHDLPYQILCDFTDRGPLWNPTKNYLGYTYDGKFVYPAEKNANPRHTGRELEYGNWLTFTGHWGDKQLKSSDPRQKHSLIGGYKYIDGPRGPLKKNLLRIIPCERHKWWNVWNGCNVRQNIKWGIGVESEGYNCGNIFIKIRPAWLRKLLQKVTWGGWFCFIADLIYG</sequence>
<feature type="chain" id="PRO_5020544417" description="Vacuolar protein sorting-associated protein 62" evidence="1">
    <location>
        <begin position="20"/>
        <end position="438"/>
    </location>
</feature>
<organism evidence="2 3">
    <name type="scientific">Metschnikowia aff. pulcherrima</name>
    <dbReference type="NCBI Taxonomy" id="2163413"/>
    <lineage>
        <taxon>Eukaryota</taxon>
        <taxon>Fungi</taxon>
        <taxon>Dikarya</taxon>
        <taxon>Ascomycota</taxon>
        <taxon>Saccharomycotina</taxon>
        <taxon>Pichiomycetes</taxon>
        <taxon>Metschnikowiaceae</taxon>
        <taxon>Metschnikowia</taxon>
    </lineage>
</organism>
<dbReference type="Pfam" id="PF06101">
    <property type="entry name" value="Vps62"/>
    <property type="match status" value="1"/>
</dbReference>
<proteinExistence type="predicted"/>
<dbReference type="Proteomes" id="UP000292447">
    <property type="component" value="Chromosome III"/>
</dbReference>
<dbReference type="GO" id="GO:0000329">
    <property type="term" value="C:fungal-type vacuole membrane"/>
    <property type="evidence" value="ECO:0007669"/>
    <property type="project" value="TreeGrafter"/>
</dbReference>
<dbReference type="InterPro" id="IPR053102">
    <property type="entry name" value="VPS_Associated"/>
</dbReference>
<evidence type="ECO:0000313" key="2">
    <source>
        <dbReference type="EMBL" id="QBM88845.1"/>
    </source>
</evidence>
<name>A0A4P6XQ71_9ASCO</name>
<evidence type="ECO:0000256" key="1">
    <source>
        <dbReference type="SAM" id="SignalP"/>
    </source>
</evidence>
<dbReference type="GO" id="GO:0006623">
    <property type="term" value="P:protein targeting to vacuole"/>
    <property type="evidence" value="ECO:0007669"/>
    <property type="project" value="TreeGrafter"/>
</dbReference>
<keyword evidence="1" id="KW-0732">Signal</keyword>
<reference evidence="3" key="1">
    <citation type="submission" date="2019-03" db="EMBL/GenBank/DDBJ databases">
        <title>Snf2 controls pulcherriminic acid biosynthesis and connects pigmentation and antifungal activity of the yeast Metschnikowia pulcherrima.</title>
        <authorList>
            <person name="Gore-Lloyd D."/>
            <person name="Sumann I."/>
            <person name="Brachmann A.O."/>
            <person name="Schneeberger K."/>
            <person name="Ortiz-Merino R.A."/>
            <person name="Moreno-Beltran M."/>
            <person name="Schlaefli M."/>
            <person name="Kirner P."/>
            <person name="Santos Kron A."/>
            <person name="Wolfe K.H."/>
            <person name="Piel J."/>
            <person name="Ahrens C.H."/>
            <person name="Henk D."/>
            <person name="Freimoser F.M."/>
        </authorList>
    </citation>
    <scope>NUCLEOTIDE SEQUENCE [LARGE SCALE GENOMIC DNA]</scope>
    <source>
        <strain evidence="3">APC 1.2</strain>
    </source>
</reference>
<evidence type="ECO:0008006" key="4">
    <source>
        <dbReference type="Google" id="ProtNLM"/>
    </source>
</evidence>